<reference evidence="3" key="1">
    <citation type="journal article" date="2019" name="Int. J. Syst. Evol. Microbiol.">
        <title>The Global Catalogue of Microorganisms (GCM) 10K type strain sequencing project: providing services to taxonomists for standard genome sequencing and annotation.</title>
        <authorList>
            <consortium name="The Broad Institute Genomics Platform"/>
            <consortium name="The Broad Institute Genome Sequencing Center for Infectious Disease"/>
            <person name="Wu L."/>
            <person name="Ma J."/>
        </authorList>
    </citation>
    <scope>NUCLEOTIDE SEQUENCE [LARGE SCALE GENOMIC DNA]</scope>
    <source>
        <strain evidence="3">CGMCC 4.7608</strain>
    </source>
</reference>
<feature type="transmembrane region" description="Helical" evidence="1">
    <location>
        <begin position="75"/>
        <end position="97"/>
    </location>
</feature>
<evidence type="ECO:0000313" key="3">
    <source>
        <dbReference type="Proteomes" id="UP001595999"/>
    </source>
</evidence>
<feature type="transmembrane region" description="Helical" evidence="1">
    <location>
        <begin position="12"/>
        <end position="29"/>
    </location>
</feature>
<keyword evidence="1" id="KW-0812">Transmembrane</keyword>
<evidence type="ECO:0000256" key="1">
    <source>
        <dbReference type="SAM" id="Phobius"/>
    </source>
</evidence>
<proteinExistence type="predicted"/>
<feature type="transmembrane region" description="Helical" evidence="1">
    <location>
        <begin position="143"/>
        <end position="162"/>
    </location>
</feature>
<dbReference type="Proteomes" id="UP001595999">
    <property type="component" value="Unassembled WGS sequence"/>
</dbReference>
<dbReference type="Pfam" id="PF11158">
    <property type="entry name" value="DUF2938"/>
    <property type="match status" value="1"/>
</dbReference>
<gene>
    <name evidence="2" type="ORF">ACFO0R_12885</name>
</gene>
<comment type="caution">
    <text evidence="2">The sequence shown here is derived from an EMBL/GenBank/DDBJ whole genome shotgun (WGS) entry which is preliminary data.</text>
</comment>
<name>A0ABV8ZU88_9NEIS</name>
<dbReference type="RefSeq" id="WP_231463933.1">
    <property type="nucleotide sequence ID" value="NZ_JAJOHW010000114.1"/>
</dbReference>
<keyword evidence="1" id="KW-1133">Transmembrane helix</keyword>
<protein>
    <submittedName>
        <fullName evidence="2">DUF2938 domain-containing protein</fullName>
    </submittedName>
</protein>
<dbReference type="InterPro" id="IPR021329">
    <property type="entry name" value="DUF2938"/>
</dbReference>
<accession>A0ABV8ZU88</accession>
<keyword evidence="1" id="KW-0472">Membrane</keyword>
<organism evidence="2 3">
    <name type="scientific">Chromobacterium aquaticum</name>
    <dbReference type="NCBI Taxonomy" id="467180"/>
    <lineage>
        <taxon>Bacteria</taxon>
        <taxon>Pseudomonadati</taxon>
        <taxon>Pseudomonadota</taxon>
        <taxon>Betaproteobacteria</taxon>
        <taxon>Neisseriales</taxon>
        <taxon>Chromobacteriaceae</taxon>
        <taxon>Chromobacterium</taxon>
    </lineage>
</organism>
<dbReference type="EMBL" id="JBHSEK010000007">
    <property type="protein sequence ID" value="MFC4490512.1"/>
    <property type="molecule type" value="Genomic_DNA"/>
</dbReference>
<feature type="transmembrane region" description="Helical" evidence="1">
    <location>
        <begin position="103"/>
        <end position="131"/>
    </location>
</feature>
<sequence length="167" mass="18169">MDAIAEWLARGALVGVGATAVMDAWAWLLRRGFGEPSLDYALVGRWIGHWRRGRFRHAGIVRAEPVRGERALGWLAHYLIGVVFALLLLAVCGAAWWREPTPGPALLFGLASVAAPFLLMQPAMGAGFFAAKTPQPWVTRRRSLMAHASFGVGLYAAAWVLAPWPAL</sequence>
<evidence type="ECO:0000313" key="2">
    <source>
        <dbReference type="EMBL" id="MFC4490512.1"/>
    </source>
</evidence>
<keyword evidence="3" id="KW-1185">Reference proteome</keyword>